<dbReference type="GO" id="GO:0046872">
    <property type="term" value="F:metal ion binding"/>
    <property type="evidence" value="ECO:0007669"/>
    <property type="project" value="UniProtKB-KW"/>
</dbReference>
<keyword evidence="2 4" id="KW-0479">Metal-binding</keyword>
<dbReference type="InterPro" id="IPR036909">
    <property type="entry name" value="Cyt_c-like_dom_sf"/>
</dbReference>
<feature type="transmembrane region" description="Helical" evidence="5">
    <location>
        <begin position="12"/>
        <end position="31"/>
    </location>
</feature>
<dbReference type="Pfam" id="PF00034">
    <property type="entry name" value="Cytochrom_C"/>
    <property type="match status" value="1"/>
</dbReference>
<evidence type="ECO:0000259" key="6">
    <source>
        <dbReference type="PROSITE" id="PS51007"/>
    </source>
</evidence>
<keyword evidence="5" id="KW-1133">Transmembrane helix</keyword>
<keyword evidence="5" id="KW-0812">Transmembrane</keyword>
<evidence type="ECO:0000256" key="2">
    <source>
        <dbReference type="ARBA" id="ARBA00022723"/>
    </source>
</evidence>
<accession>A0A6S6TKH6</accession>
<keyword evidence="5" id="KW-0472">Membrane</keyword>
<dbReference type="InterPro" id="IPR009056">
    <property type="entry name" value="Cyt_c-like_dom"/>
</dbReference>
<dbReference type="GO" id="GO:0009055">
    <property type="term" value="F:electron transfer activity"/>
    <property type="evidence" value="ECO:0007669"/>
    <property type="project" value="InterPro"/>
</dbReference>
<evidence type="ECO:0000313" key="7">
    <source>
        <dbReference type="EMBL" id="CAA6818707.1"/>
    </source>
</evidence>
<name>A0A6S6TKH6_9BACT</name>
<reference evidence="7" key="1">
    <citation type="submission" date="2020-01" db="EMBL/GenBank/DDBJ databases">
        <authorList>
            <person name="Meier V. D."/>
            <person name="Meier V D."/>
        </authorList>
    </citation>
    <scope>NUCLEOTIDE SEQUENCE</scope>
    <source>
        <strain evidence="7">HLG_WM_MAG_02</strain>
    </source>
</reference>
<sequence>MVLYQKIYFREVILILKFLIIISLFSFFIYASNSESNIGIEDENLTVQTSDSFLSSVEYGRILYKNPRGISCSQCHGSEGKGGQKIAKYYDKKRNPKLLRGVNITSYSLKDLKASLKNEYREENKRKRHKIMPMYYLTDEEVQAIFDYLQYSNTQGKE</sequence>
<organism evidence="7">
    <name type="scientific">uncultured Sulfurovum sp</name>
    <dbReference type="NCBI Taxonomy" id="269237"/>
    <lineage>
        <taxon>Bacteria</taxon>
        <taxon>Pseudomonadati</taxon>
        <taxon>Campylobacterota</taxon>
        <taxon>Epsilonproteobacteria</taxon>
        <taxon>Campylobacterales</taxon>
        <taxon>Sulfurovaceae</taxon>
        <taxon>Sulfurovum</taxon>
        <taxon>environmental samples</taxon>
    </lineage>
</organism>
<evidence type="ECO:0000256" key="1">
    <source>
        <dbReference type="ARBA" id="ARBA00022617"/>
    </source>
</evidence>
<dbReference type="EMBL" id="CACVAZ010000118">
    <property type="protein sequence ID" value="CAA6818707.1"/>
    <property type="molecule type" value="Genomic_DNA"/>
</dbReference>
<gene>
    <name evidence="7" type="ORF">HELGO_WM18462</name>
</gene>
<proteinExistence type="predicted"/>
<evidence type="ECO:0000256" key="5">
    <source>
        <dbReference type="SAM" id="Phobius"/>
    </source>
</evidence>
<keyword evidence="3 4" id="KW-0408">Iron</keyword>
<keyword evidence="1 4" id="KW-0349">Heme</keyword>
<dbReference type="GO" id="GO:0020037">
    <property type="term" value="F:heme binding"/>
    <property type="evidence" value="ECO:0007669"/>
    <property type="project" value="InterPro"/>
</dbReference>
<dbReference type="AlphaFoldDB" id="A0A6S6TKH6"/>
<dbReference type="PROSITE" id="PS51007">
    <property type="entry name" value="CYTC"/>
    <property type="match status" value="1"/>
</dbReference>
<dbReference type="SUPFAM" id="SSF46626">
    <property type="entry name" value="Cytochrome c"/>
    <property type="match status" value="1"/>
</dbReference>
<dbReference type="Gene3D" id="1.10.760.10">
    <property type="entry name" value="Cytochrome c-like domain"/>
    <property type="match status" value="1"/>
</dbReference>
<evidence type="ECO:0000256" key="4">
    <source>
        <dbReference type="PROSITE-ProRule" id="PRU00433"/>
    </source>
</evidence>
<protein>
    <submittedName>
        <fullName evidence="7">Periplasmic protein</fullName>
    </submittedName>
</protein>
<feature type="domain" description="Cytochrome c" evidence="6">
    <location>
        <begin position="55"/>
        <end position="153"/>
    </location>
</feature>
<evidence type="ECO:0000256" key="3">
    <source>
        <dbReference type="ARBA" id="ARBA00023004"/>
    </source>
</evidence>